<evidence type="ECO:0000313" key="2">
    <source>
        <dbReference type="Proteomes" id="UP000092125"/>
    </source>
</evidence>
<dbReference type="InterPro" id="IPR029055">
    <property type="entry name" value="Ntn_hydrolases_N"/>
</dbReference>
<name>A0AAP7GX49_STEMA</name>
<sequence>MASVMRTGIDEAMLWHQGTFSAAIWDNESRSLTLRGDRMVGGDLHYAIADYGMVYASDLRGLMTECLPTCGRC</sequence>
<accession>A0AAP7GX49</accession>
<proteinExistence type="predicted"/>
<gene>
    <name evidence="1" type="ORF">A9K56_03970</name>
</gene>
<dbReference type="SUPFAM" id="SSF56235">
    <property type="entry name" value="N-terminal nucleophile aminohydrolases (Ntn hydrolases)"/>
    <property type="match status" value="1"/>
</dbReference>
<organism evidence="1 2">
    <name type="scientific">Stenotrophomonas maltophilia</name>
    <name type="common">Pseudomonas maltophilia</name>
    <name type="synonym">Xanthomonas maltophilia</name>
    <dbReference type="NCBI Taxonomy" id="40324"/>
    <lineage>
        <taxon>Bacteria</taxon>
        <taxon>Pseudomonadati</taxon>
        <taxon>Pseudomonadota</taxon>
        <taxon>Gammaproteobacteria</taxon>
        <taxon>Lysobacterales</taxon>
        <taxon>Lysobacteraceae</taxon>
        <taxon>Stenotrophomonas</taxon>
        <taxon>Stenotrophomonas maltophilia group</taxon>
    </lineage>
</organism>
<reference evidence="1 2" key="1">
    <citation type="submission" date="2016-05" db="EMBL/GenBank/DDBJ databases">
        <title>Draft Genome Sequences of Stenotrophomonas maltophilia Strains Sm32COP, Sm41DVV, Sm46PAILV, SmF3, SmF22, SmSOFb1 and SmCVFa1, Isolated from Different Manures, in France.</title>
        <authorList>
            <person name="Nazaret S."/>
            <person name="Bodilis J."/>
        </authorList>
    </citation>
    <scope>NUCLEOTIDE SEQUENCE [LARGE SCALE GENOMIC DNA]</scope>
    <source>
        <strain evidence="1 2">Sm41DVV</strain>
    </source>
</reference>
<comment type="caution">
    <text evidence="1">The sequence shown here is derived from an EMBL/GenBank/DDBJ whole genome shotgun (WGS) entry which is preliminary data.</text>
</comment>
<evidence type="ECO:0000313" key="1">
    <source>
        <dbReference type="EMBL" id="OBU62812.1"/>
    </source>
</evidence>
<protein>
    <submittedName>
        <fullName evidence="1">Uncharacterized protein</fullName>
    </submittedName>
</protein>
<dbReference type="Proteomes" id="UP000092125">
    <property type="component" value="Unassembled WGS sequence"/>
</dbReference>
<dbReference type="AlphaFoldDB" id="A0AAP7GX49"/>
<dbReference type="EMBL" id="LYVI01000002">
    <property type="protein sequence ID" value="OBU62812.1"/>
    <property type="molecule type" value="Genomic_DNA"/>
</dbReference>